<dbReference type="InterPro" id="IPR003439">
    <property type="entry name" value="ABC_transporter-like_ATP-bd"/>
</dbReference>
<dbReference type="OrthoDB" id="9806127at2"/>
<keyword evidence="4" id="KW-0997">Cell inner membrane</keyword>
<feature type="transmembrane region" description="Helical" evidence="12">
    <location>
        <begin position="153"/>
        <end position="177"/>
    </location>
</feature>
<reference evidence="15 16" key="1">
    <citation type="submission" date="2017-09" db="EMBL/GenBank/DDBJ databases">
        <title>Bacterial strain isolated from the female urinary microbiota.</title>
        <authorList>
            <person name="Thomas-White K."/>
            <person name="Kumar N."/>
            <person name="Forster S."/>
            <person name="Putonti C."/>
            <person name="Lawley T."/>
            <person name="Wolfe A.J."/>
        </authorList>
    </citation>
    <scope>NUCLEOTIDE SEQUENCE [LARGE SCALE GENOMIC DNA]</scope>
    <source>
        <strain evidence="15 16">UMB1301</strain>
    </source>
</reference>
<dbReference type="FunFam" id="3.40.50.300:FF:000221">
    <property type="entry name" value="Multidrug ABC transporter ATP-binding protein"/>
    <property type="match status" value="1"/>
</dbReference>
<dbReference type="InterPro" id="IPR027417">
    <property type="entry name" value="P-loop_NTPase"/>
</dbReference>
<dbReference type="SMART" id="SM00382">
    <property type="entry name" value="AAA"/>
    <property type="match status" value="1"/>
</dbReference>
<dbReference type="AlphaFoldDB" id="A0A2N6VKG7"/>
<evidence type="ECO:0000313" key="16">
    <source>
        <dbReference type="Proteomes" id="UP000235598"/>
    </source>
</evidence>
<evidence type="ECO:0000256" key="12">
    <source>
        <dbReference type="SAM" id="Phobius"/>
    </source>
</evidence>
<keyword evidence="6" id="KW-0547">Nucleotide-binding</keyword>
<dbReference type="GO" id="GO:0005886">
    <property type="term" value="C:plasma membrane"/>
    <property type="evidence" value="ECO:0007669"/>
    <property type="project" value="UniProtKB-SubCell"/>
</dbReference>
<gene>
    <name evidence="15" type="ORF">CJ199_11275</name>
</gene>
<feature type="domain" description="ABC transmembrane type-1" evidence="14">
    <location>
        <begin position="48"/>
        <end position="315"/>
    </location>
</feature>
<evidence type="ECO:0000259" key="13">
    <source>
        <dbReference type="PROSITE" id="PS50893"/>
    </source>
</evidence>
<sequence length="604" mass="63452">MFRSCTVPRVTDESTTVANEPPSRQTGDNANAGNPSWRILRPVATPIAVALLLQVLSSLASAIPLLALVRIVDGLTRGTDAVWPAVWWFIGGLGGALSLGSLALLITHLVDLRVQAGLRMQLADKLSRLPLGWFDQSSSGRVRRIVQDDVATLHHLVAHALVEITAAALTPAVGVIVALTIDWRLGLCCLIGPVAYMVLFSVLAPGDMRTVMSRIAESLSEVSAAVIEFVDGIAVLRVFGAGETGSARFTRASDDFTSEFRTLVTPQMRAHAIALTALGLPVVALTVVAPGAAMVAAGWSEVADVVVVTMIALSLPATLLTVGAGQQHVNDGQEAAGRLIALLDEPELPVAEQPSEPAGADVTIEDVTFGYEPDQPVLHGVSLTAREGSVTALVGASGSGKSTLASLIARFRDVDAGAIRIGDVDVRDIDPHVLHQHVGVLLQSPSLPAMSIRDNIALGRPGATDEDIQHAASQAAIDTRIRELPRGYDSVVGEDARLSGGEIQRVAIARAILADPQVLVLDEATSAVDPENEAAIGQALAELTRGRTVIMIAHRLGTIAHADQIVVLDHGRIVEQGHHKSLLAADGRYAELWHDQAVVSGGAR</sequence>
<organism evidence="15 16">
    <name type="scientific">Brevibacterium paucivorans</name>
    <dbReference type="NCBI Taxonomy" id="170994"/>
    <lineage>
        <taxon>Bacteria</taxon>
        <taxon>Bacillati</taxon>
        <taxon>Actinomycetota</taxon>
        <taxon>Actinomycetes</taxon>
        <taxon>Micrococcales</taxon>
        <taxon>Brevibacteriaceae</taxon>
        <taxon>Brevibacterium</taxon>
    </lineage>
</organism>
<dbReference type="PROSITE" id="PS50929">
    <property type="entry name" value="ABC_TM1F"/>
    <property type="match status" value="1"/>
</dbReference>
<keyword evidence="8 12" id="KW-1133">Transmembrane helix</keyword>
<feature type="transmembrane region" description="Helical" evidence="12">
    <location>
        <begin position="305"/>
        <end position="324"/>
    </location>
</feature>
<evidence type="ECO:0000259" key="14">
    <source>
        <dbReference type="PROSITE" id="PS50929"/>
    </source>
</evidence>
<dbReference type="Pfam" id="PF00664">
    <property type="entry name" value="ABC_membrane"/>
    <property type="match status" value="1"/>
</dbReference>
<evidence type="ECO:0000256" key="11">
    <source>
        <dbReference type="SAM" id="MobiDB-lite"/>
    </source>
</evidence>
<evidence type="ECO:0000256" key="5">
    <source>
        <dbReference type="ARBA" id="ARBA00022692"/>
    </source>
</evidence>
<proteinExistence type="inferred from homology"/>
<evidence type="ECO:0000256" key="1">
    <source>
        <dbReference type="ARBA" id="ARBA00004429"/>
    </source>
</evidence>
<evidence type="ECO:0000256" key="3">
    <source>
        <dbReference type="ARBA" id="ARBA00022475"/>
    </source>
</evidence>
<feature type="transmembrane region" description="Helical" evidence="12">
    <location>
        <begin position="272"/>
        <end position="299"/>
    </location>
</feature>
<dbReference type="InterPro" id="IPR039421">
    <property type="entry name" value="Type_1_exporter"/>
</dbReference>
<dbReference type="InterPro" id="IPR017871">
    <property type="entry name" value="ABC_transporter-like_CS"/>
</dbReference>
<evidence type="ECO:0000256" key="9">
    <source>
        <dbReference type="ARBA" id="ARBA00023136"/>
    </source>
</evidence>
<dbReference type="InterPro" id="IPR036640">
    <property type="entry name" value="ABC1_TM_sf"/>
</dbReference>
<keyword evidence="9 12" id="KW-0472">Membrane</keyword>
<dbReference type="Gene3D" id="1.20.1560.10">
    <property type="entry name" value="ABC transporter type 1, transmembrane domain"/>
    <property type="match status" value="1"/>
</dbReference>
<evidence type="ECO:0000256" key="7">
    <source>
        <dbReference type="ARBA" id="ARBA00022840"/>
    </source>
</evidence>
<dbReference type="PROSITE" id="PS00211">
    <property type="entry name" value="ABC_TRANSPORTER_1"/>
    <property type="match status" value="1"/>
</dbReference>
<evidence type="ECO:0000313" key="15">
    <source>
        <dbReference type="EMBL" id="PMD04584.1"/>
    </source>
</evidence>
<dbReference type="Gene3D" id="3.40.50.300">
    <property type="entry name" value="P-loop containing nucleotide triphosphate hydrolases"/>
    <property type="match status" value="1"/>
</dbReference>
<dbReference type="GO" id="GO:0034040">
    <property type="term" value="F:ATPase-coupled lipid transmembrane transporter activity"/>
    <property type="evidence" value="ECO:0007669"/>
    <property type="project" value="TreeGrafter"/>
</dbReference>
<dbReference type="PROSITE" id="PS50893">
    <property type="entry name" value="ABC_TRANSPORTER_2"/>
    <property type="match status" value="1"/>
</dbReference>
<dbReference type="Proteomes" id="UP000235598">
    <property type="component" value="Unassembled WGS sequence"/>
</dbReference>
<dbReference type="SUPFAM" id="SSF52540">
    <property type="entry name" value="P-loop containing nucleoside triphosphate hydrolases"/>
    <property type="match status" value="1"/>
</dbReference>
<feature type="region of interest" description="Disordered" evidence="11">
    <location>
        <begin position="1"/>
        <end position="33"/>
    </location>
</feature>
<evidence type="ECO:0000256" key="8">
    <source>
        <dbReference type="ARBA" id="ARBA00022989"/>
    </source>
</evidence>
<dbReference type="GO" id="GO:0140359">
    <property type="term" value="F:ABC-type transporter activity"/>
    <property type="evidence" value="ECO:0007669"/>
    <property type="project" value="InterPro"/>
</dbReference>
<feature type="transmembrane region" description="Helical" evidence="12">
    <location>
        <begin position="47"/>
        <end position="67"/>
    </location>
</feature>
<evidence type="ECO:0000256" key="10">
    <source>
        <dbReference type="ARBA" id="ARBA00023455"/>
    </source>
</evidence>
<keyword evidence="5 12" id="KW-0812">Transmembrane</keyword>
<dbReference type="GO" id="GO:0005524">
    <property type="term" value="F:ATP binding"/>
    <property type="evidence" value="ECO:0007669"/>
    <property type="project" value="UniProtKB-KW"/>
</dbReference>
<name>A0A2N6VKG7_9MICO</name>
<feature type="compositionally biased region" description="Polar residues" evidence="11">
    <location>
        <begin position="13"/>
        <end position="33"/>
    </location>
</feature>
<evidence type="ECO:0000256" key="4">
    <source>
        <dbReference type="ARBA" id="ARBA00022519"/>
    </source>
</evidence>
<dbReference type="SUPFAM" id="SSF90123">
    <property type="entry name" value="ABC transporter transmembrane region"/>
    <property type="match status" value="1"/>
</dbReference>
<dbReference type="Pfam" id="PF00005">
    <property type="entry name" value="ABC_tran"/>
    <property type="match status" value="1"/>
</dbReference>
<evidence type="ECO:0000256" key="2">
    <source>
        <dbReference type="ARBA" id="ARBA00022448"/>
    </source>
</evidence>
<accession>A0A2N6VKG7</accession>
<feature type="transmembrane region" description="Helical" evidence="12">
    <location>
        <begin position="87"/>
        <end position="110"/>
    </location>
</feature>
<comment type="caution">
    <text evidence="15">The sequence shown here is derived from an EMBL/GenBank/DDBJ whole genome shotgun (WGS) entry which is preliminary data.</text>
</comment>
<keyword evidence="2" id="KW-0813">Transport</keyword>
<dbReference type="InterPro" id="IPR011527">
    <property type="entry name" value="ABC1_TM_dom"/>
</dbReference>
<dbReference type="EMBL" id="PNHK01000005">
    <property type="protein sequence ID" value="PMD04584.1"/>
    <property type="molecule type" value="Genomic_DNA"/>
</dbReference>
<feature type="domain" description="ABC transporter" evidence="13">
    <location>
        <begin position="362"/>
        <end position="595"/>
    </location>
</feature>
<dbReference type="InterPro" id="IPR003593">
    <property type="entry name" value="AAA+_ATPase"/>
</dbReference>
<protein>
    <submittedName>
        <fullName evidence="15">ABC transporter ATP-binding protein</fullName>
    </submittedName>
</protein>
<keyword evidence="3" id="KW-1003">Cell membrane</keyword>
<evidence type="ECO:0000256" key="6">
    <source>
        <dbReference type="ARBA" id="ARBA00022741"/>
    </source>
</evidence>
<feature type="transmembrane region" description="Helical" evidence="12">
    <location>
        <begin position="183"/>
        <end position="204"/>
    </location>
</feature>
<dbReference type="PANTHER" id="PTHR24221:SF654">
    <property type="entry name" value="ATP-BINDING CASSETTE SUB-FAMILY B MEMBER 6"/>
    <property type="match status" value="1"/>
</dbReference>
<comment type="similarity">
    <text evidence="10">Belongs to the ABC transporter superfamily. Siderophore-Fe(3+) uptake transporter (SIUT) (TC 3.A.1.21) family.</text>
</comment>
<dbReference type="PANTHER" id="PTHR24221">
    <property type="entry name" value="ATP-BINDING CASSETTE SUB-FAMILY B"/>
    <property type="match status" value="1"/>
</dbReference>
<keyword evidence="7 15" id="KW-0067">ATP-binding</keyword>
<dbReference type="GO" id="GO:0016887">
    <property type="term" value="F:ATP hydrolysis activity"/>
    <property type="evidence" value="ECO:0007669"/>
    <property type="project" value="InterPro"/>
</dbReference>
<comment type="subcellular location">
    <subcellularLocation>
        <location evidence="1">Cell inner membrane</location>
        <topology evidence="1">Multi-pass membrane protein</topology>
    </subcellularLocation>
</comment>